<keyword evidence="1" id="KW-1133">Transmembrane helix</keyword>
<protein>
    <submittedName>
        <fullName evidence="2">Uncharacterized protein</fullName>
    </submittedName>
</protein>
<evidence type="ECO:0000313" key="3">
    <source>
        <dbReference type="Proteomes" id="UP000628840"/>
    </source>
</evidence>
<evidence type="ECO:0000256" key="1">
    <source>
        <dbReference type="SAM" id="Phobius"/>
    </source>
</evidence>
<gene>
    <name evidence="2" type="ORF">GCM10009037_03560</name>
</gene>
<keyword evidence="3" id="KW-1185">Reference proteome</keyword>
<dbReference type="Proteomes" id="UP000628840">
    <property type="component" value="Unassembled WGS sequence"/>
</dbReference>
<accession>A0A830EYW2</accession>
<reference evidence="2 3" key="1">
    <citation type="journal article" date="2019" name="Int. J. Syst. Evol. Microbiol.">
        <title>The Global Catalogue of Microorganisms (GCM) 10K type strain sequencing project: providing services to taxonomists for standard genome sequencing and annotation.</title>
        <authorList>
            <consortium name="The Broad Institute Genomics Platform"/>
            <consortium name="The Broad Institute Genome Sequencing Center for Infectious Disease"/>
            <person name="Wu L."/>
            <person name="Ma J."/>
        </authorList>
    </citation>
    <scope>NUCLEOTIDE SEQUENCE [LARGE SCALE GENOMIC DNA]</scope>
    <source>
        <strain evidence="2 3">JCM 19585</strain>
    </source>
</reference>
<keyword evidence="1" id="KW-0472">Membrane</keyword>
<organism evidence="2 3">
    <name type="scientific">Halarchaeum grantii</name>
    <dbReference type="NCBI Taxonomy" id="1193105"/>
    <lineage>
        <taxon>Archaea</taxon>
        <taxon>Methanobacteriati</taxon>
        <taxon>Methanobacteriota</taxon>
        <taxon>Stenosarchaea group</taxon>
        <taxon>Halobacteria</taxon>
        <taxon>Halobacteriales</taxon>
        <taxon>Halobacteriaceae</taxon>
    </lineage>
</organism>
<evidence type="ECO:0000313" key="2">
    <source>
        <dbReference type="EMBL" id="GGL23297.1"/>
    </source>
</evidence>
<sequence>MADSTLGWSLFSSGIVTLLLLALPGDELWWGLALVVAGVALLMRRDRRY</sequence>
<comment type="caution">
    <text evidence="2">The sequence shown here is derived from an EMBL/GenBank/DDBJ whole genome shotgun (WGS) entry which is preliminary data.</text>
</comment>
<dbReference type="AlphaFoldDB" id="A0A830EYW2"/>
<proteinExistence type="predicted"/>
<name>A0A830EYW2_9EURY</name>
<dbReference type="RefSeq" id="WP_188877593.1">
    <property type="nucleotide sequence ID" value="NZ_BMPF01000001.1"/>
</dbReference>
<dbReference type="EMBL" id="BMPF01000001">
    <property type="protein sequence ID" value="GGL23297.1"/>
    <property type="molecule type" value="Genomic_DNA"/>
</dbReference>
<keyword evidence="1" id="KW-0812">Transmembrane</keyword>
<feature type="transmembrane region" description="Helical" evidence="1">
    <location>
        <begin position="28"/>
        <end position="44"/>
    </location>
</feature>